<name>A0A7U0J5S7_9CAUD</name>
<evidence type="ECO:0000313" key="2">
    <source>
        <dbReference type="Proteomes" id="UP000596355"/>
    </source>
</evidence>
<protein>
    <submittedName>
        <fullName evidence="1">Uncharacterized protein</fullName>
    </submittedName>
</protein>
<dbReference type="EMBL" id="MW435853">
    <property type="protein sequence ID" value="QQV92548.1"/>
    <property type="molecule type" value="Genomic_DNA"/>
</dbReference>
<dbReference type="Proteomes" id="UP000596355">
    <property type="component" value="Segment"/>
</dbReference>
<gene>
    <name evidence="1" type="primary">211</name>
    <name evidence="1" type="ORF">SEA_MEGANTHEEKILLA_211</name>
</gene>
<sequence>MCNHCRQTTAYVRINEDVTAQVTHDSYDYDEYAEYTEEELDEKIEFKVEAIWMTRKAFREHLQSVFL</sequence>
<organism evidence="1 2">
    <name type="scientific">Streptomyces phage MeganTheeKilla</name>
    <dbReference type="NCBI Taxonomy" id="2801897"/>
    <lineage>
        <taxon>Viruses</taxon>
        <taxon>Duplodnaviria</taxon>
        <taxon>Heunggongvirae</taxon>
        <taxon>Uroviricota</taxon>
        <taxon>Caudoviricetes</taxon>
        <taxon>Stanwilliamsviridae</taxon>
        <taxon>Loccivirinae</taxon>
        <taxon>Gilsonvirus</taxon>
        <taxon>Gilsonvirus gilson</taxon>
    </lineage>
</organism>
<proteinExistence type="predicted"/>
<accession>A0A7U0J5S7</accession>
<evidence type="ECO:0000313" key="1">
    <source>
        <dbReference type="EMBL" id="QQV92548.1"/>
    </source>
</evidence>
<reference evidence="1 2" key="1">
    <citation type="submission" date="2021-01" db="EMBL/GenBank/DDBJ databases">
        <authorList>
            <person name="Olabode J."/>
            <person name="Purtell M.C."/>
            <person name="Talati K."/>
            <person name="Shaffer C.D."/>
            <person name="Weston-Hafer K.A."/>
            <person name="Garlena R.A."/>
            <person name="Russell D.A."/>
            <person name="Pope W.H."/>
            <person name="Jacobs-Sera D."/>
            <person name="Hatfull G.F."/>
        </authorList>
    </citation>
    <scope>NUCLEOTIDE SEQUENCE [LARGE SCALE GENOMIC DNA]</scope>
</reference>